<feature type="transmembrane region" description="Helical" evidence="9">
    <location>
        <begin position="445"/>
        <end position="469"/>
    </location>
</feature>
<keyword evidence="7 9" id="KW-0472">Membrane</keyword>
<evidence type="ECO:0000313" key="10">
    <source>
        <dbReference type="EMBL" id="MBU3844836.1"/>
    </source>
</evidence>
<evidence type="ECO:0000256" key="5">
    <source>
        <dbReference type="ARBA" id="ARBA00022847"/>
    </source>
</evidence>
<keyword evidence="5" id="KW-0769">Symport</keyword>
<dbReference type="NCBIfam" id="TIGR02119">
    <property type="entry name" value="panF"/>
    <property type="match status" value="1"/>
</dbReference>
<dbReference type="Gene3D" id="1.20.1730.10">
    <property type="entry name" value="Sodium/glucose cotransporter"/>
    <property type="match status" value="1"/>
</dbReference>
<dbReference type="PANTHER" id="PTHR48086">
    <property type="entry name" value="SODIUM/PROLINE SYMPORTER-RELATED"/>
    <property type="match status" value="1"/>
</dbReference>
<evidence type="ECO:0000256" key="1">
    <source>
        <dbReference type="ARBA" id="ARBA00004141"/>
    </source>
</evidence>
<evidence type="ECO:0000313" key="11">
    <source>
        <dbReference type="Proteomes" id="UP000733611"/>
    </source>
</evidence>
<keyword evidence="3" id="KW-0813">Transport</keyword>
<comment type="subcellular location">
    <subcellularLocation>
        <location evidence="1">Membrane</location>
        <topology evidence="1">Multi-pass membrane protein</topology>
    </subcellularLocation>
</comment>
<accession>A0A948TGZ3</accession>
<dbReference type="PANTHER" id="PTHR48086:SF4">
    <property type="entry name" value="SODIUM_PANTOTHENATE SYMPORTER"/>
    <property type="match status" value="1"/>
</dbReference>
<dbReference type="GO" id="GO:0036376">
    <property type="term" value="P:sodium ion export across plasma membrane"/>
    <property type="evidence" value="ECO:0007669"/>
    <property type="project" value="InterPro"/>
</dbReference>
<sequence length="546" mass="58562">MQQIMPLVPIAIFFVVLLFIGYVAAYKANRTRQFKKEYFLGSQNLGGVVLAMTLVATYGSVSSFVSGPGIAWNLGLGWVVFAAPQIITAFLILGVLAKRMTILTHRTESLTVIDLLYERFHSKAVSLLLALLLIIFFIAMIVGQFIGGAQIFAGLTGIDYSLGLIVFALVTVLYSSGGFRAVALTDAVCAILMLTGMFILGYVILTKGGGLEQVMQTIASVNINEATGISRNLEYDAGGALPLSLLLSTWILVGFATMGLPQSLVRCMTYRSSYELHKSMIIATVICGALMIGMTLLGVLARAVITSLPEGATTDTVIPTLIATQMHPLVAGLTILGPLAATMSTVSSLLIAAASAVIRDLFKAMHRESNSQSQSQSQSSVAGAHDSSLVALAASEPETAAEPELVQEAVKKDLSYHEKVIIKGTTLVMGIIAIVLALYPLDVVAWVNLFAFGGLESSFLWPVILGMFWQRFNRTGVIVSVVAAIAVYSVCMLLHVSLFSCHAIVPSLLAGFMGAVIGTWIGERRGERMDQRTHDIFFPHKPFVAR</sequence>
<protein>
    <submittedName>
        <fullName evidence="10">Sodium/pantothenate symporter</fullName>
    </submittedName>
</protein>
<feature type="transmembrane region" description="Helical" evidence="9">
    <location>
        <begin position="503"/>
        <end position="522"/>
    </location>
</feature>
<reference evidence="10" key="2">
    <citation type="submission" date="2021-04" db="EMBL/GenBank/DDBJ databases">
        <authorList>
            <person name="Gilroy R."/>
        </authorList>
    </citation>
    <scope>NUCLEOTIDE SEQUENCE</scope>
    <source>
        <strain evidence="10">378</strain>
    </source>
</reference>
<feature type="transmembrane region" description="Helical" evidence="9">
    <location>
        <begin position="70"/>
        <end position="96"/>
    </location>
</feature>
<evidence type="ECO:0000256" key="3">
    <source>
        <dbReference type="ARBA" id="ARBA00022448"/>
    </source>
</evidence>
<comment type="caution">
    <text evidence="10">The sequence shown here is derived from an EMBL/GenBank/DDBJ whole genome shotgun (WGS) entry which is preliminary data.</text>
</comment>
<feature type="transmembrane region" description="Helical" evidence="9">
    <location>
        <begin position="281"/>
        <end position="305"/>
    </location>
</feature>
<dbReference type="GO" id="GO:0015293">
    <property type="term" value="F:symporter activity"/>
    <property type="evidence" value="ECO:0007669"/>
    <property type="project" value="UniProtKB-KW"/>
</dbReference>
<evidence type="ECO:0000256" key="9">
    <source>
        <dbReference type="SAM" id="Phobius"/>
    </source>
</evidence>
<feature type="transmembrane region" description="Helical" evidence="9">
    <location>
        <begin position="420"/>
        <end position="439"/>
    </location>
</feature>
<dbReference type="InterPro" id="IPR038377">
    <property type="entry name" value="Na/Glc_symporter_sf"/>
</dbReference>
<dbReference type="GO" id="GO:0005886">
    <property type="term" value="C:plasma membrane"/>
    <property type="evidence" value="ECO:0007669"/>
    <property type="project" value="TreeGrafter"/>
</dbReference>
<feature type="transmembrane region" description="Helical" evidence="9">
    <location>
        <begin position="125"/>
        <end position="146"/>
    </location>
</feature>
<keyword evidence="6 9" id="KW-1133">Transmembrane helix</keyword>
<organism evidence="10 11">
    <name type="scientific">Candidatus Anaerobiospirillum pullicola</name>
    <dbReference type="NCBI Taxonomy" id="2838451"/>
    <lineage>
        <taxon>Bacteria</taxon>
        <taxon>Pseudomonadati</taxon>
        <taxon>Pseudomonadota</taxon>
        <taxon>Gammaproteobacteria</taxon>
        <taxon>Aeromonadales</taxon>
        <taxon>Succinivibrionaceae</taxon>
        <taxon>Anaerobiospirillum</taxon>
    </lineage>
</organism>
<evidence type="ECO:0000256" key="4">
    <source>
        <dbReference type="ARBA" id="ARBA00022692"/>
    </source>
</evidence>
<reference evidence="10" key="1">
    <citation type="journal article" date="2021" name="PeerJ">
        <title>Extensive microbial diversity within the chicken gut microbiome revealed by metagenomics and culture.</title>
        <authorList>
            <person name="Gilroy R."/>
            <person name="Ravi A."/>
            <person name="Getino M."/>
            <person name="Pursley I."/>
            <person name="Horton D.L."/>
            <person name="Alikhan N.F."/>
            <person name="Baker D."/>
            <person name="Gharbi K."/>
            <person name="Hall N."/>
            <person name="Watson M."/>
            <person name="Adriaenssens E.M."/>
            <person name="Foster-Nyarko E."/>
            <person name="Jarju S."/>
            <person name="Secka A."/>
            <person name="Antonio M."/>
            <person name="Oren A."/>
            <person name="Chaudhuri R.R."/>
            <person name="La Ragione R."/>
            <person name="Hildebrand F."/>
            <person name="Pallen M.J."/>
        </authorList>
    </citation>
    <scope>NUCLEOTIDE SEQUENCE</scope>
    <source>
        <strain evidence="10">378</strain>
    </source>
</reference>
<dbReference type="InterPro" id="IPR001734">
    <property type="entry name" value="Na/solute_symporter"/>
</dbReference>
<feature type="transmembrane region" description="Helical" evidence="9">
    <location>
        <begin position="38"/>
        <end position="58"/>
    </location>
</feature>
<evidence type="ECO:0000256" key="8">
    <source>
        <dbReference type="RuleBase" id="RU362091"/>
    </source>
</evidence>
<feature type="transmembrane region" description="Helical" evidence="9">
    <location>
        <begin position="476"/>
        <end position="497"/>
    </location>
</feature>
<dbReference type="Pfam" id="PF00474">
    <property type="entry name" value="SSF"/>
    <property type="match status" value="2"/>
</dbReference>
<dbReference type="PROSITE" id="PS50283">
    <property type="entry name" value="NA_SOLUT_SYMP_3"/>
    <property type="match status" value="1"/>
</dbReference>
<feature type="transmembrane region" description="Helical" evidence="9">
    <location>
        <begin position="6"/>
        <end position="26"/>
    </location>
</feature>
<comment type="similarity">
    <text evidence="2 8">Belongs to the sodium:solute symporter (SSF) (TC 2.A.21) family.</text>
</comment>
<dbReference type="InterPro" id="IPR050277">
    <property type="entry name" value="Sodium:Solute_Symporter"/>
</dbReference>
<dbReference type="GO" id="GO:0015233">
    <property type="term" value="F:pantothenate transmembrane transporter activity"/>
    <property type="evidence" value="ECO:0007669"/>
    <property type="project" value="InterPro"/>
</dbReference>
<feature type="transmembrane region" description="Helical" evidence="9">
    <location>
        <begin position="240"/>
        <end position="260"/>
    </location>
</feature>
<feature type="transmembrane region" description="Helical" evidence="9">
    <location>
        <begin position="152"/>
        <end position="174"/>
    </location>
</feature>
<dbReference type="AlphaFoldDB" id="A0A948TGZ3"/>
<evidence type="ECO:0000256" key="7">
    <source>
        <dbReference type="ARBA" id="ARBA00023136"/>
    </source>
</evidence>
<proteinExistence type="inferred from homology"/>
<evidence type="ECO:0000256" key="2">
    <source>
        <dbReference type="ARBA" id="ARBA00006434"/>
    </source>
</evidence>
<dbReference type="InterPro" id="IPR011849">
    <property type="entry name" value="Na/pantothenate_symporter"/>
</dbReference>
<name>A0A948TGZ3_9GAMM</name>
<gene>
    <name evidence="10" type="primary">panF</name>
    <name evidence="10" type="ORF">H9847_08255</name>
</gene>
<feature type="transmembrane region" description="Helical" evidence="9">
    <location>
        <begin position="181"/>
        <end position="205"/>
    </location>
</feature>
<dbReference type="Proteomes" id="UP000733611">
    <property type="component" value="Unassembled WGS sequence"/>
</dbReference>
<dbReference type="EMBL" id="JAHLFE010000168">
    <property type="protein sequence ID" value="MBU3844836.1"/>
    <property type="molecule type" value="Genomic_DNA"/>
</dbReference>
<keyword evidence="4 9" id="KW-0812">Transmembrane</keyword>
<evidence type="ECO:0000256" key="6">
    <source>
        <dbReference type="ARBA" id="ARBA00022989"/>
    </source>
</evidence>
<dbReference type="GO" id="GO:0015081">
    <property type="term" value="F:sodium ion transmembrane transporter activity"/>
    <property type="evidence" value="ECO:0007669"/>
    <property type="project" value="InterPro"/>
</dbReference>
<feature type="transmembrane region" description="Helical" evidence="9">
    <location>
        <begin position="335"/>
        <end position="358"/>
    </location>
</feature>